<sequence>MFGRNHIDTADNREPLTAAEPQQQRDDTEERVGSSSRDEQKEATADASAPLPPGTRMSGWGTGTTAGLGEQRAQRRAAADLTDDDDDGIPVIPDLEEEEEEDMTR</sequence>
<dbReference type="EMBL" id="JABANM010014866">
    <property type="protein sequence ID" value="KAF4731999.1"/>
    <property type="molecule type" value="Genomic_DNA"/>
</dbReference>
<dbReference type="EMBL" id="JABANO010014211">
    <property type="protein sequence ID" value="KAF4738959.1"/>
    <property type="molecule type" value="Genomic_DNA"/>
</dbReference>
<dbReference type="Proteomes" id="UP000553632">
    <property type="component" value="Unassembled WGS sequence"/>
</dbReference>
<comment type="caution">
    <text evidence="2">The sequence shown here is derived from an EMBL/GenBank/DDBJ whole genome shotgun (WGS) entry which is preliminary data.</text>
</comment>
<evidence type="ECO:0000256" key="1">
    <source>
        <dbReference type="SAM" id="MobiDB-lite"/>
    </source>
</evidence>
<proteinExistence type="predicted"/>
<evidence type="ECO:0000313" key="2">
    <source>
        <dbReference type="EMBL" id="KAF4731999.1"/>
    </source>
</evidence>
<feature type="compositionally biased region" description="Acidic residues" evidence="1">
    <location>
        <begin position="81"/>
        <end position="105"/>
    </location>
</feature>
<feature type="compositionally biased region" description="Basic and acidic residues" evidence="1">
    <location>
        <begin position="1"/>
        <end position="14"/>
    </location>
</feature>
<gene>
    <name evidence="2" type="ORF">FOZ62_022376</name>
    <name evidence="3" type="ORF">FOZ63_024755</name>
</gene>
<keyword evidence="4" id="KW-1185">Reference proteome</keyword>
<reference evidence="4 5" key="1">
    <citation type="submission" date="2020-04" db="EMBL/GenBank/DDBJ databases">
        <title>Perkinsus olseni comparative genomics.</title>
        <authorList>
            <person name="Bogema D.R."/>
        </authorList>
    </citation>
    <scope>NUCLEOTIDE SEQUENCE [LARGE SCALE GENOMIC DNA]</scope>
    <source>
        <strain evidence="2">ATCC PRA-205</strain>
        <strain evidence="3 4">ATCC PRA-207</strain>
    </source>
</reference>
<accession>A0A7J6SGB7</accession>
<evidence type="ECO:0000313" key="4">
    <source>
        <dbReference type="Proteomes" id="UP000553632"/>
    </source>
</evidence>
<feature type="compositionally biased region" description="Basic and acidic residues" evidence="1">
    <location>
        <begin position="23"/>
        <end position="44"/>
    </location>
</feature>
<feature type="region of interest" description="Disordered" evidence="1">
    <location>
        <begin position="1"/>
        <end position="105"/>
    </location>
</feature>
<dbReference type="AlphaFoldDB" id="A0A7J6SGB7"/>
<name>A0A7J6SGB7_PEROL</name>
<organism evidence="2 5">
    <name type="scientific">Perkinsus olseni</name>
    <name type="common">Perkinsus atlanticus</name>
    <dbReference type="NCBI Taxonomy" id="32597"/>
    <lineage>
        <taxon>Eukaryota</taxon>
        <taxon>Sar</taxon>
        <taxon>Alveolata</taxon>
        <taxon>Perkinsozoa</taxon>
        <taxon>Perkinsea</taxon>
        <taxon>Perkinsida</taxon>
        <taxon>Perkinsidae</taxon>
        <taxon>Perkinsus</taxon>
    </lineage>
</organism>
<evidence type="ECO:0000313" key="3">
    <source>
        <dbReference type="EMBL" id="KAF4738959.1"/>
    </source>
</evidence>
<evidence type="ECO:0000313" key="5">
    <source>
        <dbReference type="Proteomes" id="UP000574390"/>
    </source>
</evidence>
<protein>
    <submittedName>
        <fullName evidence="2">Uncharacterized protein</fullName>
    </submittedName>
</protein>
<dbReference type="Proteomes" id="UP000574390">
    <property type="component" value="Unassembled WGS sequence"/>
</dbReference>